<protein>
    <submittedName>
        <fullName evidence="1">Uncharacterized protein</fullName>
    </submittedName>
</protein>
<evidence type="ECO:0000313" key="1">
    <source>
        <dbReference type="EMBL" id="KAG5171845.1"/>
    </source>
</evidence>
<comment type="caution">
    <text evidence="1">The sequence shown here is derived from an EMBL/GenBank/DDBJ whole genome shotgun (WGS) entry which is preliminary data.</text>
</comment>
<sequence>MRQSSTDSDNTPDPSLNETALESKRVKCYGSEHSSSNHWVLQDVTGNNIPTIEDLHQVIDASNGMMYMYKPAETTKKGCSLFVFNPLTMKVDDLSNRLQYRKRRSSIVTDTVDSHEKKKFPMIDFPSLAIIQSGTSKFLAVIGGYIYTDEIPDGEPNNKLFLIDVTDQARPHWWCQKVEGRAQPRLDATAIVVDNRVYLFGGVDRPNGPTEEPGVHLRSYSILEHDWDIHRWKWIVSDVPYPPQDVPEEINFGHGVPVFFGGRLLLFPSRKMPSFEATFTKKNIFYFDTKYHTFELARIMTEDINLPCSLSFFSACSYIPPPNNYPPGSTTQYLNFSPQKRRLLYTPITSAESVIICGWQTTGIDHDHLVPEMWRFFLFPCNRIVCLSIEAANDLIQQPAQFYYFALIGSSIYFLGSADDEDQLDRIDSSDKLLDVCLELTIHPD</sequence>
<reference evidence="1" key="1">
    <citation type="submission" date="2021-02" db="EMBL/GenBank/DDBJ databases">
        <title>Psilocybe cubensis genome.</title>
        <authorList>
            <person name="Mckernan K.J."/>
            <person name="Crawford S."/>
            <person name="Trippe A."/>
            <person name="Kane L.T."/>
            <person name="Mclaughlin S."/>
        </authorList>
    </citation>
    <scope>NUCLEOTIDE SEQUENCE [LARGE SCALE GENOMIC DNA]</scope>
    <source>
        <strain evidence="1">MGC-MH-2018</strain>
    </source>
</reference>
<proteinExistence type="predicted"/>
<organism evidence="1">
    <name type="scientific">Psilocybe cubensis</name>
    <name type="common">Psychedelic mushroom</name>
    <name type="synonym">Stropharia cubensis</name>
    <dbReference type="NCBI Taxonomy" id="181762"/>
    <lineage>
        <taxon>Eukaryota</taxon>
        <taxon>Fungi</taxon>
        <taxon>Dikarya</taxon>
        <taxon>Basidiomycota</taxon>
        <taxon>Agaricomycotina</taxon>
        <taxon>Agaricomycetes</taxon>
        <taxon>Agaricomycetidae</taxon>
        <taxon>Agaricales</taxon>
        <taxon>Agaricineae</taxon>
        <taxon>Strophariaceae</taxon>
        <taxon>Psilocybe</taxon>
    </lineage>
</organism>
<gene>
    <name evidence="1" type="ORF">JR316_003934</name>
</gene>
<dbReference type="AlphaFoldDB" id="A0A8H8CNJ0"/>
<accession>A0A8H8CNJ0</accession>
<dbReference type="SUPFAM" id="SSF117281">
    <property type="entry name" value="Kelch motif"/>
    <property type="match status" value="1"/>
</dbReference>
<dbReference type="InterPro" id="IPR015915">
    <property type="entry name" value="Kelch-typ_b-propeller"/>
</dbReference>
<dbReference type="OrthoDB" id="3228507at2759"/>
<dbReference type="Gene3D" id="2.120.10.80">
    <property type="entry name" value="Kelch-type beta propeller"/>
    <property type="match status" value="1"/>
</dbReference>
<dbReference type="EMBL" id="JAFIQS010000003">
    <property type="protein sequence ID" value="KAG5171845.1"/>
    <property type="molecule type" value="Genomic_DNA"/>
</dbReference>
<name>A0A8H8CNJ0_PSICU</name>